<evidence type="ECO:0000256" key="2">
    <source>
        <dbReference type="ARBA" id="ARBA00023315"/>
    </source>
</evidence>
<gene>
    <name evidence="4" type="ORF">SAMN04488506_0153</name>
</gene>
<accession>A0A1I5UT58</accession>
<protein>
    <submittedName>
        <fullName evidence="4">Phosphinothricin acetyltransferase</fullName>
    </submittedName>
</protein>
<dbReference type="AlphaFoldDB" id="A0A1I5UT58"/>
<name>A0A1I5UT58_9LACT</name>
<dbReference type="InterPro" id="IPR016181">
    <property type="entry name" value="Acyl_CoA_acyltransferase"/>
</dbReference>
<dbReference type="Proteomes" id="UP000199136">
    <property type="component" value="Unassembled WGS sequence"/>
</dbReference>
<feature type="domain" description="N-acetyltransferase" evidence="3">
    <location>
        <begin position="11"/>
        <end position="174"/>
    </location>
</feature>
<dbReference type="Gene3D" id="3.40.630.30">
    <property type="match status" value="1"/>
</dbReference>
<dbReference type="GO" id="GO:0016747">
    <property type="term" value="F:acyltransferase activity, transferring groups other than amino-acyl groups"/>
    <property type="evidence" value="ECO:0007669"/>
    <property type="project" value="InterPro"/>
</dbReference>
<dbReference type="CDD" id="cd04301">
    <property type="entry name" value="NAT_SF"/>
    <property type="match status" value="1"/>
</dbReference>
<sequence length="175" mass="19872">MLNVTYIMPKTGIRKAALSDLPDIVRIYNDAVSLGGITCDIDLFTTEERVPWFESHQSSEYPLFVYEVDGDIAGYSHLSAYRAGRRAVEKVTEISYYVNKQYRKQGIGSLLVSHTINQAIEIGYEQIIAMIVEGNQGSENMLLKHGFCQWGRMPKVAVFNGNRHDHIYYGLDLMN</sequence>
<evidence type="ECO:0000259" key="3">
    <source>
        <dbReference type="PROSITE" id="PS51186"/>
    </source>
</evidence>
<dbReference type="OrthoDB" id="9798006at2"/>
<dbReference type="PANTHER" id="PTHR43072:SF23">
    <property type="entry name" value="UPF0039 PROTEIN C11D3.02C"/>
    <property type="match status" value="1"/>
</dbReference>
<keyword evidence="5" id="KW-1185">Reference proteome</keyword>
<reference evidence="4 5" key="1">
    <citation type="submission" date="2016-10" db="EMBL/GenBank/DDBJ databases">
        <authorList>
            <person name="de Groot N.N."/>
        </authorList>
    </citation>
    <scope>NUCLEOTIDE SEQUENCE [LARGE SCALE GENOMIC DNA]</scope>
    <source>
        <strain evidence="4 5">DSM 20581</strain>
    </source>
</reference>
<dbReference type="PANTHER" id="PTHR43072">
    <property type="entry name" value="N-ACETYLTRANSFERASE"/>
    <property type="match status" value="1"/>
</dbReference>
<dbReference type="RefSeq" id="WP_092479201.1">
    <property type="nucleotide sequence ID" value="NZ_FOXW01000001.1"/>
</dbReference>
<evidence type="ECO:0000313" key="5">
    <source>
        <dbReference type="Proteomes" id="UP000199136"/>
    </source>
</evidence>
<proteinExistence type="predicted"/>
<dbReference type="STRING" id="82801.SAMN04488506_0153"/>
<keyword evidence="2" id="KW-0012">Acyltransferase</keyword>
<dbReference type="EMBL" id="FOXW01000001">
    <property type="protein sequence ID" value="SFP97916.1"/>
    <property type="molecule type" value="Genomic_DNA"/>
</dbReference>
<dbReference type="SUPFAM" id="SSF55729">
    <property type="entry name" value="Acyl-CoA N-acyltransferases (Nat)"/>
    <property type="match status" value="1"/>
</dbReference>
<dbReference type="Pfam" id="PF00583">
    <property type="entry name" value="Acetyltransf_1"/>
    <property type="match status" value="1"/>
</dbReference>
<evidence type="ECO:0000256" key="1">
    <source>
        <dbReference type="ARBA" id="ARBA00022679"/>
    </source>
</evidence>
<evidence type="ECO:0000313" key="4">
    <source>
        <dbReference type="EMBL" id="SFP97916.1"/>
    </source>
</evidence>
<keyword evidence="1 4" id="KW-0808">Transferase</keyword>
<dbReference type="InterPro" id="IPR000182">
    <property type="entry name" value="GNAT_dom"/>
</dbReference>
<organism evidence="4 5">
    <name type="scientific">Desemzia incerta</name>
    <dbReference type="NCBI Taxonomy" id="82801"/>
    <lineage>
        <taxon>Bacteria</taxon>
        <taxon>Bacillati</taxon>
        <taxon>Bacillota</taxon>
        <taxon>Bacilli</taxon>
        <taxon>Lactobacillales</taxon>
        <taxon>Carnobacteriaceae</taxon>
        <taxon>Desemzia</taxon>
    </lineage>
</organism>
<dbReference type="PROSITE" id="PS51186">
    <property type="entry name" value="GNAT"/>
    <property type="match status" value="1"/>
</dbReference>